<name>A0ABU2U5L8_9ACTN</name>
<protein>
    <submittedName>
        <fullName evidence="3">Uncharacterized protein</fullName>
    </submittedName>
</protein>
<feature type="compositionally biased region" description="Basic and acidic residues" evidence="2">
    <location>
        <begin position="739"/>
        <end position="756"/>
    </location>
</feature>
<dbReference type="EMBL" id="JAVREY010000072">
    <property type="protein sequence ID" value="MDT0468346.1"/>
    <property type="molecule type" value="Genomic_DNA"/>
</dbReference>
<evidence type="ECO:0000256" key="2">
    <source>
        <dbReference type="SAM" id="MobiDB-lite"/>
    </source>
</evidence>
<feature type="coiled-coil region" evidence="1">
    <location>
        <begin position="123"/>
        <end position="181"/>
    </location>
</feature>
<sequence length="840" mass="91509">MVTKRPDGIFPYISNDAYAQRLADAVENTCEDQGVVPPPRVAVIEGLATALGDTEIKALVATQRGRKVLKPTAYRLVQAGTDKVLLLMCDVHGAAVVPWDLNDRTVSTWTPPSPEATERVEALVATEAALLEADKALKTAEKEREARRRAPGDETFTAQALAAAEEKVTQAARRVKEIGRKRAALLSALGGRRPRPVVRAVEEDGEAKSALTLTEQPYDVAVHLQRYAADSLERAGKRRGYDLTESLVDAGQLTKGMNVLQQWQIRNPDGSVNRLWRMAAVTGNNRARSRLEVFGVRAEYLVTGMPQSLVPVRKEKSNPTLLLLSQREVLNRISWRFNEESAKPETVPEDPSVRAGKIATVASEIVIGCSRPAALEHVLRALNVNDHLRGIQPYEDDARLIALFATLVDSYARENRLQAVLTSAFPSARGADLLDLNGVRDALTANGPLDPLEPLLPTGEDVSPVTLRDIAVRAITTLVFPELPPAPPQTGKRTVRDTGPYWPIVKGTLQEPAWSQIRAKTAEDRTRLWSAAVAQLYLHRGNILSALGMFGVPEARDGSGQDPRPLKELFLGAEGGDATAWAALVRRMAPTLIHAPEPFITPGQGSEAGDGRKGVRRTPKSALAALTLAYSEKTPNLSRELLLAFAKAVLEHPDATQPPERPDGRRPVCYGERDWGEDEQTAIVAGMVLAPDTEGRPTSYVADKAWFDEIFPVELSRAVLTSTTGDATGDSSASGDSSGTDRDTFHGEVPPDPRDTLASLRRELPARVELAEGSYQRAVDSAHALLADFEEARRLRAQLNADTLPADQRIEWMEKLAKVRDAAQDSVTTLSQMEALILQI</sequence>
<keyword evidence="1" id="KW-0175">Coiled coil</keyword>
<organism evidence="3 4">
    <name type="scientific">Streptomyces gibsoniae</name>
    <dbReference type="NCBI Taxonomy" id="3075529"/>
    <lineage>
        <taxon>Bacteria</taxon>
        <taxon>Bacillati</taxon>
        <taxon>Actinomycetota</taxon>
        <taxon>Actinomycetes</taxon>
        <taxon>Kitasatosporales</taxon>
        <taxon>Streptomycetaceae</taxon>
        <taxon>Streptomyces</taxon>
    </lineage>
</organism>
<evidence type="ECO:0000313" key="3">
    <source>
        <dbReference type="EMBL" id="MDT0468346.1"/>
    </source>
</evidence>
<reference evidence="4" key="1">
    <citation type="submission" date="2023-07" db="EMBL/GenBank/DDBJ databases">
        <title>30 novel species of actinomycetes from the DSMZ collection.</title>
        <authorList>
            <person name="Nouioui I."/>
        </authorList>
    </citation>
    <scope>NUCLEOTIDE SEQUENCE [LARGE SCALE GENOMIC DNA]</scope>
    <source>
        <strain evidence="4">DSM 41699</strain>
    </source>
</reference>
<evidence type="ECO:0000256" key="1">
    <source>
        <dbReference type="SAM" id="Coils"/>
    </source>
</evidence>
<feature type="region of interest" description="Disordered" evidence="2">
    <location>
        <begin position="722"/>
        <end position="756"/>
    </location>
</feature>
<keyword evidence="4" id="KW-1185">Reference proteome</keyword>
<dbReference type="RefSeq" id="WP_311699792.1">
    <property type="nucleotide sequence ID" value="NZ_JAVREY010000072.1"/>
</dbReference>
<dbReference type="Proteomes" id="UP001183809">
    <property type="component" value="Unassembled WGS sequence"/>
</dbReference>
<evidence type="ECO:0000313" key="4">
    <source>
        <dbReference type="Proteomes" id="UP001183809"/>
    </source>
</evidence>
<proteinExistence type="predicted"/>
<comment type="caution">
    <text evidence="3">The sequence shown here is derived from an EMBL/GenBank/DDBJ whole genome shotgun (WGS) entry which is preliminary data.</text>
</comment>
<feature type="compositionally biased region" description="Low complexity" evidence="2">
    <location>
        <begin position="722"/>
        <end position="738"/>
    </location>
</feature>
<gene>
    <name evidence="3" type="ORF">RM764_36045</name>
</gene>
<feature type="region of interest" description="Disordered" evidence="2">
    <location>
        <begin position="596"/>
        <end position="616"/>
    </location>
</feature>
<accession>A0ABU2U5L8</accession>